<comment type="caution">
    <text evidence="1">The sequence shown here is derived from an EMBL/GenBank/DDBJ whole genome shotgun (WGS) entry which is preliminary data.</text>
</comment>
<keyword evidence="2" id="KW-1185">Reference proteome</keyword>
<accession>A0A318SI50</accession>
<proteinExistence type="predicted"/>
<sequence length="68" mass="7268">MNVQRIIEELLAALKLRDVAGKVISVEFAGKLALKAAEVAINVIGKDEADVRGLIQVAVLELEGEVRA</sequence>
<evidence type="ECO:0000313" key="1">
    <source>
        <dbReference type="EMBL" id="PYE51062.1"/>
    </source>
</evidence>
<dbReference type="EMBL" id="QJSX01000016">
    <property type="protein sequence ID" value="PYE51062.1"/>
    <property type="molecule type" value="Genomic_DNA"/>
</dbReference>
<protein>
    <submittedName>
        <fullName evidence="1">Uncharacterized protein</fullName>
    </submittedName>
</protein>
<name>A0A318SI50_9DEIO</name>
<organism evidence="1 2">
    <name type="scientific">Deinococcus yavapaiensis KR-236</name>
    <dbReference type="NCBI Taxonomy" id="694435"/>
    <lineage>
        <taxon>Bacteria</taxon>
        <taxon>Thermotogati</taxon>
        <taxon>Deinococcota</taxon>
        <taxon>Deinococci</taxon>
        <taxon>Deinococcales</taxon>
        <taxon>Deinococcaceae</taxon>
        <taxon>Deinococcus</taxon>
    </lineage>
</organism>
<dbReference type="Proteomes" id="UP000248326">
    <property type="component" value="Unassembled WGS sequence"/>
</dbReference>
<reference evidence="1 2" key="1">
    <citation type="submission" date="2018-06" db="EMBL/GenBank/DDBJ databases">
        <title>Genomic Encyclopedia of Type Strains, Phase IV (KMG-IV): sequencing the most valuable type-strain genomes for metagenomic binning, comparative biology and taxonomic classification.</title>
        <authorList>
            <person name="Goeker M."/>
        </authorList>
    </citation>
    <scope>NUCLEOTIDE SEQUENCE [LARGE SCALE GENOMIC DNA]</scope>
    <source>
        <strain evidence="1 2">DSM 18048</strain>
    </source>
</reference>
<evidence type="ECO:0000313" key="2">
    <source>
        <dbReference type="Proteomes" id="UP000248326"/>
    </source>
</evidence>
<dbReference type="AlphaFoldDB" id="A0A318SI50"/>
<gene>
    <name evidence="1" type="ORF">DES52_116129</name>
</gene>